<dbReference type="Pfam" id="PF13377">
    <property type="entry name" value="Peripla_BP_3"/>
    <property type="match status" value="1"/>
</dbReference>
<accession>A0A415PKN0</accession>
<protein>
    <submittedName>
        <fullName evidence="5">LacI family DNA-binding transcriptional regulator</fullName>
    </submittedName>
    <submittedName>
        <fullName evidence="6">LacI family transcriptional regulator</fullName>
    </submittedName>
</protein>
<keyword evidence="7" id="KW-1185">Reference proteome</keyword>
<name>A0A415PKN0_9FIRM</name>
<dbReference type="SUPFAM" id="SSF47413">
    <property type="entry name" value="lambda repressor-like DNA-binding domains"/>
    <property type="match status" value="1"/>
</dbReference>
<keyword evidence="2 5" id="KW-0238">DNA-binding</keyword>
<dbReference type="Proteomes" id="UP000284868">
    <property type="component" value="Unassembled WGS sequence"/>
</dbReference>
<dbReference type="Proteomes" id="UP000753219">
    <property type="component" value="Unassembled WGS sequence"/>
</dbReference>
<reference evidence="6 7" key="1">
    <citation type="submission" date="2018-08" db="EMBL/GenBank/DDBJ databases">
        <title>A genome reference for cultivated species of the human gut microbiota.</title>
        <authorList>
            <person name="Zou Y."/>
            <person name="Xue W."/>
            <person name="Luo G."/>
        </authorList>
    </citation>
    <scope>NUCLEOTIDE SEQUENCE [LARGE SCALE GENOMIC DNA]</scope>
    <source>
        <strain evidence="6 7">AF35-6BH</strain>
    </source>
</reference>
<proteinExistence type="predicted"/>
<sequence length="335" mass="37734">MEKITMAKLAKKAGVSTATLRKFLKHERVRNDLAEKIEMAIRETGYILEEHKEKEVIEKGFEESKSIQEDFAGKSQQHCLAFVAKEITQLKTQTLFLACERLIAASQYLLLACETKGDAEREKAYLSMLANAQVKGVILESCLAADEVTAILGNIPYVSLQQGTNTGIGCVNTLQGGELLGEYLLQKHHMIIRYLGMEEAGTIAYCEGIKDSYHKRKQPLDFTVKLCDGSLMDMYAKLKEILSEKIDVLILECDEMMIPLQRYLKEYHISVPQNMSVISIGGHAITKMASPKLTTLRFDYDAYATSIMKKLLQTSFEKENEAKSFFCIEEGESVR</sequence>
<feature type="domain" description="HTH lacI-type" evidence="4">
    <location>
        <begin position="3"/>
        <end position="63"/>
    </location>
</feature>
<dbReference type="InterPro" id="IPR000843">
    <property type="entry name" value="HTH_LacI"/>
</dbReference>
<dbReference type="InterPro" id="IPR028082">
    <property type="entry name" value="Peripla_BP_I"/>
</dbReference>
<gene>
    <name evidence="6" type="ORF">DWZ83_03955</name>
    <name evidence="5" type="ORF">KHZ85_07655</name>
</gene>
<evidence type="ECO:0000313" key="5">
    <source>
        <dbReference type="EMBL" id="MBS4884625.1"/>
    </source>
</evidence>
<dbReference type="SMART" id="SM00354">
    <property type="entry name" value="HTH_LACI"/>
    <property type="match status" value="1"/>
</dbReference>
<evidence type="ECO:0000256" key="2">
    <source>
        <dbReference type="ARBA" id="ARBA00023125"/>
    </source>
</evidence>
<evidence type="ECO:0000259" key="4">
    <source>
        <dbReference type="SMART" id="SM00354"/>
    </source>
</evidence>
<evidence type="ECO:0000313" key="7">
    <source>
        <dbReference type="Proteomes" id="UP000284868"/>
    </source>
</evidence>
<dbReference type="EMBL" id="QRPK01000013">
    <property type="protein sequence ID" value="RHM13258.1"/>
    <property type="molecule type" value="Genomic_DNA"/>
</dbReference>
<keyword evidence="1" id="KW-0805">Transcription regulation</keyword>
<dbReference type="InterPro" id="IPR010982">
    <property type="entry name" value="Lambda_DNA-bd_dom_sf"/>
</dbReference>
<dbReference type="AlphaFoldDB" id="A0A415PKN0"/>
<dbReference type="CDD" id="cd06267">
    <property type="entry name" value="PBP1_LacI_sugar_binding-like"/>
    <property type="match status" value="1"/>
</dbReference>
<dbReference type="OrthoDB" id="308642at2"/>
<dbReference type="InterPro" id="IPR046335">
    <property type="entry name" value="LacI/GalR-like_sensor"/>
</dbReference>
<organism evidence="6 7">
    <name type="scientific">Amedibacillus dolichus</name>
    <dbReference type="NCBI Taxonomy" id="31971"/>
    <lineage>
        <taxon>Bacteria</taxon>
        <taxon>Bacillati</taxon>
        <taxon>Bacillota</taxon>
        <taxon>Erysipelotrichia</taxon>
        <taxon>Erysipelotrichales</taxon>
        <taxon>Erysipelotrichaceae</taxon>
        <taxon>Amedibacillus</taxon>
    </lineage>
</organism>
<dbReference type="SUPFAM" id="SSF53822">
    <property type="entry name" value="Periplasmic binding protein-like I"/>
    <property type="match status" value="1"/>
</dbReference>
<reference evidence="5" key="2">
    <citation type="submission" date="2021-02" db="EMBL/GenBank/DDBJ databases">
        <title>Infant gut strain persistence is associated with maternal origin, phylogeny, and functional potential including surface adhesion and iron acquisition.</title>
        <authorList>
            <person name="Lou Y.C."/>
        </authorList>
    </citation>
    <scope>NUCLEOTIDE SEQUENCE</scope>
    <source>
        <strain evidence="5">L3_108_103G1_dasL3_108_103G1_concoct_2</strain>
    </source>
</reference>
<dbReference type="EMBL" id="JAGZMZ010000020">
    <property type="protein sequence ID" value="MBS4884625.1"/>
    <property type="molecule type" value="Genomic_DNA"/>
</dbReference>
<dbReference type="PANTHER" id="PTHR30146:SF154">
    <property type="entry name" value="TRANSCRIPTION REGULATOR, MEMBER OF GALR FAMILY"/>
    <property type="match status" value="1"/>
</dbReference>
<evidence type="ECO:0000256" key="1">
    <source>
        <dbReference type="ARBA" id="ARBA00023015"/>
    </source>
</evidence>
<evidence type="ECO:0000256" key="3">
    <source>
        <dbReference type="ARBA" id="ARBA00023163"/>
    </source>
</evidence>
<dbReference type="PANTHER" id="PTHR30146">
    <property type="entry name" value="LACI-RELATED TRANSCRIPTIONAL REPRESSOR"/>
    <property type="match status" value="1"/>
</dbReference>
<comment type="caution">
    <text evidence="6">The sequence shown here is derived from an EMBL/GenBank/DDBJ whole genome shotgun (WGS) entry which is preliminary data.</text>
</comment>
<dbReference type="Gene3D" id="3.40.50.2300">
    <property type="match status" value="2"/>
</dbReference>
<dbReference type="GO" id="GO:0000976">
    <property type="term" value="F:transcription cis-regulatory region binding"/>
    <property type="evidence" value="ECO:0007669"/>
    <property type="project" value="TreeGrafter"/>
</dbReference>
<dbReference type="Gene3D" id="1.10.260.40">
    <property type="entry name" value="lambda repressor-like DNA-binding domains"/>
    <property type="match status" value="1"/>
</dbReference>
<keyword evidence="3" id="KW-0804">Transcription</keyword>
<dbReference type="RefSeq" id="WP_022420850.1">
    <property type="nucleotide sequence ID" value="NZ_CAUFDR010000001.1"/>
</dbReference>
<dbReference type="GO" id="GO:0003700">
    <property type="term" value="F:DNA-binding transcription factor activity"/>
    <property type="evidence" value="ECO:0007669"/>
    <property type="project" value="TreeGrafter"/>
</dbReference>
<evidence type="ECO:0000313" key="6">
    <source>
        <dbReference type="EMBL" id="RHM13258.1"/>
    </source>
</evidence>